<organism evidence="2 3">
    <name type="scientific">Colocasia esculenta</name>
    <name type="common">Wild taro</name>
    <name type="synonym">Arum esculentum</name>
    <dbReference type="NCBI Taxonomy" id="4460"/>
    <lineage>
        <taxon>Eukaryota</taxon>
        <taxon>Viridiplantae</taxon>
        <taxon>Streptophyta</taxon>
        <taxon>Embryophyta</taxon>
        <taxon>Tracheophyta</taxon>
        <taxon>Spermatophyta</taxon>
        <taxon>Magnoliopsida</taxon>
        <taxon>Liliopsida</taxon>
        <taxon>Araceae</taxon>
        <taxon>Aroideae</taxon>
        <taxon>Colocasieae</taxon>
        <taxon>Colocasia</taxon>
    </lineage>
</organism>
<feature type="compositionally biased region" description="Polar residues" evidence="1">
    <location>
        <begin position="90"/>
        <end position="101"/>
    </location>
</feature>
<comment type="caution">
    <text evidence="2">The sequence shown here is derived from an EMBL/GenBank/DDBJ whole genome shotgun (WGS) entry which is preliminary data.</text>
</comment>
<keyword evidence="3" id="KW-1185">Reference proteome</keyword>
<name>A0A843VT38_COLES</name>
<sequence length="196" mass="20221">MESGCGDAKVQVPPTKESISLIAGIPRGILVIGERMPSEGNSVKGCRFPGKHPFFSEPREASVSPSSTTVAPTAPSTEGRAVGAPAESPGTPSLCSCSPRSSAGPVPGSSKSCRSRPHVLLTSTGRMVEAVFSFLPRTLPTGIQEEPWGLLLSAISLEGLREASTSALEKKHTGSPLSIKDGAWTGISTLGNVRDA</sequence>
<reference evidence="2" key="1">
    <citation type="submission" date="2017-07" db="EMBL/GenBank/DDBJ databases">
        <title>Taro Niue Genome Assembly and Annotation.</title>
        <authorList>
            <person name="Atibalentja N."/>
            <person name="Keating K."/>
            <person name="Fields C.J."/>
        </authorList>
    </citation>
    <scope>NUCLEOTIDE SEQUENCE</scope>
    <source>
        <strain evidence="2">Niue_2</strain>
        <tissue evidence="2">Leaf</tissue>
    </source>
</reference>
<proteinExistence type="predicted"/>
<evidence type="ECO:0000313" key="3">
    <source>
        <dbReference type="Proteomes" id="UP000652761"/>
    </source>
</evidence>
<dbReference type="AlphaFoldDB" id="A0A843VT38"/>
<evidence type="ECO:0000313" key="2">
    <source>
        <dbReference type="EMBL" id="MQM00402.1"/>
    </source>
</evidence>
<accession>A0A843VT38</accession>
<dbReference type="EMBL" id="NMUH01002509">
    <property type="protein sequence ID" value="MQM00402.1"/>
    <property type="molecule type" value="Genomic_DNA"/>
</dbReference>
<dbReference type="Proteomes" id="UP000652761">
    <property type="component" value="Unassembled WGS sequence"/>
</dbReference>
<feature type="compositionally biased region" description="Low complexity" evidence="1">
    <location>
        <begin position="61"/>
        <end position="77"/>
    </location>
</feature>
<protein>
    <submittedName>
        <fullName evidence="2">Uncharacterized protein</fullName>
    </submittedName>
</protein>
<feature type="region of interest" description="Disordered" evidence="1">
    <location>
        <begin position="54"/>
        <end position="115"/>
    </location>
</feature>
<gene>
    <name evidence="2" type="ORF">Taro_033143</name>
</gene>
<evidence type="ECO:0000256" key="1">
    <source>
        <dbReference type="SAM" id="MobiDB-lite"/>
    </source>
</evidence>